<sequence length="379" mass="41586">MESSSRQQPSESSRRNGRVVVVGGGVAGSLVAKTLQFTADVTLVDPKEYFEIPWASLRSMVEPAFGERSVINHRDYLTNGRIVTSRAVDITNTEVLTAEGRRITYDYLVIAAGHDHPMPATKAGKLREYEAELQRIEAARSILIIGGGPVGVELAGEIVTDFPEKKITLVHSGSRLLEFIGPKASRKALKWLRLKGVDVKLDQAVDLSSISSSSAEAGPKTYNTSTQESIEVDCHFLCTGKPVASEWLKKTQLLKDSLDLDGRLIVDQFMRVKGQDNIYAIGDITNVREIKQGYVAQKHAEVASKNLKLLMEGGRESKMAIYVPQTKKKKIVSLGRRDAVAQFSHTTVIGLVPGLIKSKDLFVSKTRKLLGLRPDVVCS</sequence>
<keyword evidence="8" id="KW-1185">Reference proteome</keyword>
<dbReference type="GO" id="GO:0005737">
    <property type="term" value="C:cytoplasm"/>
    <property type="evidence" value="ECO:0007669"/>
    <property type="project" value="TreeGrafter"/>
</dbReference>
<dbReference type="InterPro" id="IPR023753">
    <property type="entry name" value="FAD/NAD-binding_dom"/>
</dbReference>
<comment type="similarity">
    <text evidence="1">Belongs to the FAD-dependent oxidoreductase family.</text>
</comment>
<evidence type="ECO:0000256" key="1">
    <source>
        <dbReference type="ARBA" id="ARBA00006442"/>
    </source>
</evidence>
<dbReference type="SUPFAM" id="SSF51905">
    <property type="entry name" value="FAD/NAD(P)-binding domain"/>
    <property type="match status" value="1"/>
</dbReference>
<dbReference type="Gene3D" id="3.50.50.100">
    <property type="match status" value="1"/>
</dbReference>
<evidence type="ECO:0000256" key="3">
    <source>
        <dbReference type="ARBA" id="ARBA00022827"/>
    </source>
</evidence>
<evidence type="ECO:0000256" key="4">
    <source>
        <dbReference type="ARBA" id="ARBA00023002"/>
    </source>
</evidence>
<dbReference type="PANTHER" id="PTHR43735">
    <property type="entry name" value="APOPTOSIS-INDUCING FACTOR 1"/>
    <property type="match status" value="1"/>
</dbReference>
<evidence type="ECO:0000313" key="7">
    <source>
        <dbReference type="EMBL" id="KAK4753739.1"/>
    </source>
</evidence>
<organism evidence="7 8">
    <name type="scientific">Trapa incisa</name>
    <dbReference type="NCBI Taxonomy" id="236973"/>
    <lineage>
        <taxon>Eukaryota</taxon>
        <taxon>Viridiplantae</taxon>
        <taxon>Streptophyta</taxon>
        <taxon>Embryophyta</taxon>
        <taxon>Tracheophyta</taxon>
        <taxon>Spermatophyta</taxon>
        <taxon>Magnoliopsida</taxon>
        <taxon>eudicotyledons</taxon>
        <taxon>Gunneridae</taxon>
        <taxon>Pentapetalae</taxon>
        <taxon>rosids</taxon>
        <taxon>malvids</taxon>
        <taxon>Myrtales</taxon>
        <taxon>Lythraceae</taxon>
        <taxon>Trapa</taxon>
    </lineage>
</organism>
<dbReference type="Proteomes" id="UP001345219">
    <property type="component" value="Chromosome 2"/>
</dbReference>
<dbReference type="GO" id="GO:0050660">
    <property type="term" value="F:flavin adenine dinucleotide binding"/>
    <property type="evidence" value="ECO:0007669"/>
    <property type="project" value="TreeGrafter"/>
</dbReference>
<evidence type="ECO:0000256" key="5">
    <source>
        <dbReference type="ARBA" id="ARBA00057036"/>
    </source>
</evidence>
<evidence type="ECO:0000256" key="2">
    <source>
        <dbReference type="ARBA" id="ARBA00022630"/>
    </source>
</evidence>
<accession>A0AAN7PTW1</accession>
<feature type="domain" description="FAD/NAD(P)-binding" evidence="6">
    <location>
        <begin position="18"/>
        <end position="300"/>
    </location>
</feature>
<keyword evidence="3" id="KW-0274">FAD</keyword>
<dbReference type="FunFam" id="3.50.50.100:FF:000006">
    <property type="entry name" value="apoptosis-inducing factor 2"/>
    <property type="match status" value="1"/>
</dbReference>
<dbReference type="Pfam" id="PF07992">
    <property type="entry name" value="Pyr_redox_2"/>
    <property type="match status" value="1"/>
</dbReference>
<dbReference type="EMBL" id="JAXIOK010000015">
    <property type="protein sequence ID" value="KAK4753739.1"/>
    <property type="molecule type" value="Genomic_DNA"/>
</dbReference>
<dbReference type="PRINTS" id="PR00368">
    <property type="entry name" value="FADPNR"/>
</dbReference>
<dbReference type="InterPro" id="IPR036188">
    <property type="entry name" value="FAD/NAD-bd_sf"/>
</dbReference>
<comment type="function">
    <text evidence="5">Putative FAD-dependent oxidoreductase.</text>
</comment>
<keyword evidence="2" id="KW-0285">Flavoprotein</keyword>
<name>A0AAN7PTW1_9MYRT</name>
<evidence type="ECO:0000313" key="8">
    <source>
        <dbReference type="Proteomes" id="UP001345219"/>
    </source>
</evidence>
<evidence type="ECO:0000259" key="6">
    <source>
        <dbReference type="Pfam" id="PF07992"/>
    </source>
</evidence>
<reference evidence="7 8" key="1">
    <citation type="journal article" date="2023" name="Hortic Res">
        <title>Pangenome of water caltrop reveals structural variations and asymmetric subgenome divergence after allopolyploidization.</title>
        <authorList>
            <person name="Zhang X."/>
            <person name="Chen Y."/>
            <person name="Wang L."/>
            <person name="Yuan Y."/>
            <person name="Fang M."/>
            <person name="Shi L."/>
            <person name="Lu R."/>
            <person name="Comes H.P."/>
            <person name="Ma Y."/>
            <person name="Chen Y."/>
            <person name="Huang G."/>
            <person name="Zhou Y."/>
            <person name="Zheng Z."/>
            <person name="Qiu Y."/>
        </authorList>
    </citation>
    <scope>NUCLEOTIDE SEQUENCE [LARGE SCALE GENOMIC DNA]</scope>
    <source>
        <tissue evidence="7">Roots</tissue>
    </source>
</reference>
<gene>
    <name evidence="7" type="ORF">SAY87_001843</name>
</gene>
<proteinExistence type="inferred from homology"/>
<dbReference type="GO" id="GO:0004174">
    <property type="term" value="F:electron-transferring-flavoprotein dehydrogenase activity"/>
    <property type="evidence" value="ECO:0007669"/>
    <property type="project" value="TreeGrafter"/>
</dbReference>
<keyword evidence="4" id="KW-0560">Oxidoreductase</keyword>
<protein>
    <recommendedName>
        <fullName evidence="6">FAD/NAD(P)-binding domain-containing protein</fullName>
    </recommendedName>
</protein>
<comment type="caution">
    <text evidence="7">The sequence shown here is derived from an EMBL/GenBank/DDBJ whole genome shotgun (WGS) entry which is preliminary data.</text>
</comment>
<dbReference type="PANTHER" id="PTHR43735:SF3">
    <property type="entry name" value="FERROPTOSIS SUPPRESSOR PROTEIN 1"/>
    <property type="match status" value="1"/>
</dbReference>
<dbReference type="AlphaFoldDB" id="A0AAN7PTW1"/>